<evidence type="ECO:0008006" key="4">
    <source>
        <dbReference type="Google" id="ProtNLM"/>
    </source>
</evidence>
<proteinExistence type="predicted"/>
<organism evidence="2 3">
    <name type="scientific">Lutimonas vermicola</name>
    <dbReference type="NCBI Taxonomy" id="414288"/>
    <lineage>
        <taxon>Bacteria</taxon>
        <taxon>Pseudomonadati</taxon>
        <taxon>Bacteroidota</taxon>
        <taxon>Flavobacteriia</taxon>
        <taxon>Flavobacteriales</taxon>
        <taxon>Flavobacteriaceae</taxon>
        <taxon>Lutimonas</taxon>
    </lineage>
</organism>
<evidence type="ECO:0000256" key="1">
    <source>
        <dbReference type="SAM" id="Phobius"/>
    </source>
</evidence>
<keyword evidence="1" id="KW-0812">Transmembrane</keyword>
<feature type="transmembrane region" description="Helical" evidence="1">
    <location>
        <begin position="46"/>
        <end position="66"/>
    </location>
</feature>
<reference evidence="2 3" key="1">
    <citation type="submission" date="2024-04" db="EMBL/GenBank/DDBJ databases">
        <title>whole genome sequencing of Lutimonas vermicola strain IMCC1616.</title>
        <authorList>
            <person name="Bae S.S."/>
        </authorList>
    </citation>
    <scope>NUCLEOTIDE SEQUENCE [LARGE SCALE GENOMIC DNA]</scope>
    <source>
        <strain evidence="2 3">IMCC1616</strain>
    </source>
</reference>
<dbReference type="EMBL" id="JBCDNA010000001">
    <property type="protein sequence ID" value="MEL4455673.1"/>
    <property type="molecule type" value="Genomic_DNA"/>
</dbReference>
<keyword evidence="1" id="KW-1133">Transmembrane helix</keyword>
<evidence type="ECO:0000313" key="2">
    <source>
        <dbReference type="EMBL" id="MEL4455673.1"/>
    </source>
</evidence>
<sequence>MKFNEFLKICHEKEVFKKLSLYIVFSWVLIQVISVIWEPMGLSKDAMTYSLILLLVGFPTYIFYVWKTYLKNIYSTIKEGSEPGKKKKISRNHFNFQTYYFVSLGIISFIVGSMVVFVYDNKFKDDYVIEEIELEDKIAVLKFGNKTGLVEMDPIGDMAADWIIHGISQYQVAQVITPETYEEYTKLYKASLFPLEGTKSLREYFNPKQIITGNYFLKNDRLIFQGSILDGKANTVSFSFESVECDSQNPLDCIELLKQKILGFLVTEKNDELNLQESPPNYEAYRKLLEAKANIDDNDKYIRLLNESIEIDKDFFEPKYLRVEFYYNRAKYATADSLLKAIEPTSLNNLRQKNILELLEALLEGNNKMVYRYVKKEYNYAPFDLYKNLSTMVVASEFVNLPNEVKKVYSQINSDNLDTENCKYCGYRNYIQAMAYFELGEYEKIIDLLKDFVDISDNPTLKKVLIAAHVKQGNFTAAEQLVSKYELEIDLEEWLDLSLYIGKTYLIEKNDSLALPYFDKVISKADPEKHKAFVAMAFYFKEDFVESASLFKDLVVASPENLEYKSKLAVSYYKNKDMSNANQTLADLEALRQDFQYGSLDYALGQYYAMTNDPENTKKHLLKSVASGNWFTNNSFQNDPHFKNIKSESYFKEILNFWH</sequence>
<feature type="transmembrane region" description="Helical" evidence="1">
    <location>
        <begin position="98"/>
        <end position="119"/>
    </location>
</feature>
<comment type="caution">
    <text evidence="2">The sequence shown here is derived from an EMBL/GenBank/DDBJ whole genome shotgun (WGS) entry which is preliminary data.</text>
</comment>
<dbReference type="Gene3D" id="1.25.40.10">
    <property type="entry name" value="Tetratricopeptide repeat domain"/>
    <property type="match status" value="2"/>
</dbReference>
<keyword evidence="1" id="KW-0472">Membrane</keyword>
<name>A0ABU9KZQ7_9FLAO</name>
<keyword evidence="3" id="KW-1185">Reference proteome</keyword>
<accession>A0ABU9KZQ7</accession>
<dbReference type="RefSeq" id="WP_342159553.1">
    <property type="nucleotide sequence ID" value="NZ_JBCDNA010000001.1"/>
</dbReference>
<protein>
    <recommendedName>
        <fullName evidence="4">Tetratricopeptide repeat protein</fullName>
    </recommendedName>
</protein>
<evidence type="ECO:0000313" key="3">
    <source>
        <dbReference type="Proteomes" id="UP001474120"/>
    </source>
</evidence>
<feature type="transmembrane region" description="Helical" evidence="1">
    <location>
        <begin position="21"/>
        <end position="40"/>
    </location>
</feature>
<dbReference type="Proteomes" id="UP001474120">
    <property type="component" value="Unassembled WGS sequence"/>
</dbReference>
<gene>
    <name evidence="2" type="ORF">AABB81_07175</name>
</gene>
<dbReference type="InterPro" id="IPR011990">
    <property type="entry name" value="TPR-like_helical_dom_sf"/>
</dbReference>
<dbReference type="SUPFAM" id="SSF48452">
    <property type="entry name" value="TPR-like"/>
    <property type="match status" value="1"/>
</dbReference>